<reference evidence="1" key="1">
    <citation type="submission" date="2020-11" db="EMBL/GenBank/DDBJ databases">
        <authorList>
            <consortium name="DOE Joint Genome Institute"/>
            <person name="Ahrendt S."/>
            <person name="Riley R."/>
            <person name="Andreopoulos W."/>
            <person name="Labutti K."/>
            <person name="Pangilinan J."/>
            <person name="Ruiz-Duenas F.J."/>
            <person name="Barrasa J.M."/>
            <person name="Sanchez-Garcia M."/>
            <person name="Camarero S."/>
            <person name="Miyauchi S."/>
            <person name="Serrano A."/>
            <person name="Linde D."/>
            <person name="Babiker R."/>
            <person name="Drula E."/>
            <person name="Ayuso-Fernandez I."/>
            <person name="Pacheco R."/>
            <person name="Padilla G."/>
            <person name="Ferreira P."/>
            <person name="Barriuso J."/>
            <person name="Kellner H."/>
            <person name="Castanera R."/>
            <person name="Alfaro M."/>
            <person name="Ramirez L."/>
            <person name="Pisabarro A.G."/>
            <person name="Kuo A."/>
            <person name="Tritt A."/>
            <person name="Lipzen A."/>
            <person name="He G."/>
            <person name="Yan M."/>
            <person name="Ng V."/>
            <person name="Cullen D."/>
            <person name="Martin F."/>
            <person name="Rosso M.-N."/>
            <person name="Henrissat B."/>
            <person name="Hibbett D."/>
            <person name="Martinez A.T."/>
            <person name="Grigoriev I.V."/>
        </authorList>
    </citation>
    <scope>NUCLEOTIDE SEQUENCE</scope>
    <source>
        <strain evidence="1">MF-IS2</strain>
    </source>
</reference>
<keyword evidence="2" id="KW-1185">Reference proteome</keyword>
<accession>A0A9P5X865</accession>
<feature type="non-terminal residue" evidence="1">
    <location>
        <position position="96"/>
    </location>
</feature>
<proteinExistence type="predicted"/>
<organism evidence="1 2">
    <name type="scientific">Macrolepiota fuliginosa MF-IS2</name>
    <dbReference type="NCBI Taxonomy" id="1400762"/>
    <lineage>
        <taxon>Eukaryota</taxon>
        <taxon>Fungi</taxon>
        <taxon>Dikarya</taxon>
        <taxon>Basidiomycota</taxon>
        <taxon>Agaricomycotina</taxon>
        <taxon>Agaricomycetes</taxon>
        <taxon>Agaricomycetidae</taxon>
        <taxon>Agaricales</taxon>
        <taxon>Agaricineae</taxon>
        <taxon>Agaricaceae</taxon>
        <taxon>Macrolepiota</taxon>
    </lineage>
</organism>
<feature type="non-terminal residue" evidence="1">
    <location>
        <position position="1"/>
    </location>
</feature>
<evidence type="ECO:0000313" key="1">
    <source>
        <dbReference type="EMBL" id="KAF9444571.1"/>
    </source>
</evidence>
<dbReference type="EMBL" id="MU151364">
    <property type="protein sequence ID" value="KAF9444571.1"/>
    <property type="molecule type" value="Genomic_DNA"/>
</dbReference>
<comment type="caution">
    <text evidence="1">The sequence shown here is derived from an EMBL/GenBank/DDBJ whole genome shotgun (WGS) entry which is preliminary data.</text>
</comment>
<evidence type="ECO:0000313" key="2">
    <source>
        <dbReference type="Proteomes" id="UP000807342"/>
    </source>
</evidence>
<name>A0A9P5X865_9AGAR</name>
<sequence>YHNGDNFPNHIAILRTLWQNANAMGAGIKDTSFRTIVLGSLPRSWDSIVSTLYRTTSSPQLVCSNQNCRQSGHTIEDCYWPGGGKQGQFPPNFGRQ</sequence>
<dbReference type="AlphaFoldDB" id="A0A9P5X865"/>
<dbReference type="OrthoDB" id="3035098at2759"/>
<gene>
    <name evidence="1" type="ORF">P691DRAFT_635916</name>
</gene>
<protein>
    <submittedName>
        <fullName evidence="1">Uncharacterized protein</fullName>
    </submittedName>
</protein>
<dbReference type="Proteomes" id="UP000807342">
    <property type="component" value="Unassembled WGS sequence"/>
</dbReference>